<dbReference type="PATRIC" id="fig|1423771.3.peg.854"/>
<protein>
    <recommendedName>
        <fullName evidence="1">PTS EIIA type-2 domain-containing protein</fullName>
    </recommendedName>
</protein>
<dbReference type="PROSITE" id="PS51094">
    <property type="entry name" value="PTS_EIIA_TYPE_2"/>
    <property type="match status" value="1"/>
</dbReference>
<dbReference type="InterPro" id="IPR002178">
    <property type="entry name" value="PTS_EIIA_type-2_dom"/>
</dbReference>
<evidence type="ECO:0000259" key="1">
    <source>
        <dbReference type="PROSITE" id="PS51094"/>
    </source>
</evidence>
<dbReference type="AlphaFoldDB" id="A0A0R1P3B7"/>
<dbReference type="EMBL" id="AZEQ01000019">
    <property type="protein sequence ID" value="KRL24306.1"/>
    <property type="molecule type" value="Genomic_DNA"/>
</dbReference>
<feature type="domain" description="PTS EIIA type-2" evidence="1">
    <location>
        <begin position="1"/>
        <end position="64"/>
    </location>
</feature>
<accession>A0A0R1P3B7</accession>
<proteinExistence type="predicted"/>
<reference evidence="2 3" key="1">
    <citation type="journal article" date="2015" name="Genome Announc.">
        <title>Expanding the biotechnology potential of lactobacilli through comparative genomics of 213 strains and associated genera.</title>
        <authorList>
            <person name="Sun Z."/>
            <person name="Harris H.M."/>
            <person name="McCann A."/>
            <person name="Guo C."/>
            <person name="Argimon S."/>
            <person name="Zhang W."/>
            <person name="Yang X."/>
            <person name="Jeffery I.B."/>
            <person name="Cooney J.C."/>
            <person name="Kagawa T.F."/>
            <person name="Liu W."/>
            <person name="Song Y."/>
            <person name="Salvetti E."/>
            <person name="Wrobel A."/>
            <person name="Rasinkangas P."/>
            <person name="Parkhill J."/>
            <person name="Rea M.C."/>
            <person name="O'Sullivan O."/>
            <person name="Ritari J."/>
            <person name="Douillard F.P."/>
            <person name="Paul Ross R."/>
            <person name="Yang R."/>
            <person name="Briner A.E."/>
            <person name="Felis G.E."/>
            <person name="de Vos W.M."/>
            <person name="Barrangou R."/>
            <person name="Klaenhammer T.R."/>
            <person name="Caufield P.W."/>
            <person name="Cui Y."/>
            <person name="Zhang H."/>
            <person name="O'Toole P.W."/>
        </authorList>
    </citation>
    <scope>NUCLEOTIDE SEQUENCE [LARGE SCALE GENOMIC DNA]</scope>
    <source>
        <strain evidence="2 3">DSM 13345</strain>
    </source>
</reference>
<dbReference type="SUPFAM" id="SSF55804">
    <property type="entry name" value="Phoshotransferase/anion transport protein"/>
    <property type="match status" value="1"/>
</dbReference>
<comment type="caution">
    <text evidence="2">The sequence shown here is derived from an EMBL/GenBank/DDBJ whole genome shotgun (WGS) entry which is preliminary data.</text>
</comment>
<sequence>MKTNHVVNLTDDKHPVTLWFVLAATDSNSHLGVIQKLSEVLMNGENVQRLLRATTVEEILKVFK</sequence>
<dbReference type="InterPro" id="IPR016152">
    <property type="entry name" value="PTrfase/Anion_transptr"/>
</dbReference>
<name>A0A0R1P3B7_LIMMU</name>
<evidence type="ECO:0000313" key="3">
    <source>
        <dbReference type="Proteomes" id="UP000050901"/>
    </source>
</evidence>
<evidence type="ECO:0000313" key="2">
    <source>
        <dbReference type="EMBL" id="KRL24306.1"/>
    </source>
</evidence>
<dbReference type="Proteomes" id="UP000050901">
    <property type="component" value="Unassembled WGS sequence"/>
</dbReference>
<dbReference type="Gene3D" id="3.40.930.10">
    <property type="entry name" value="Mannitol-specific EII, Chain A"/>
    <property type="match status" value="1"/>
</dbReference>
<dbReference type="Pfam" id="PF00359">
    <property type="entry name" value="PTS_EIIA_2"/>
    <property type="match status" value="1"/>
</dbReference>
<gene>
    <name evidence="2" type="ORF">FC47_GL000847</name>
</gene>
<organism evidence="2 3">
    <name type="scientific">Limosilactobacillus mucosae DSM 13345</name>
    <dbReference type="NCBI Taxonomy" id="1423771"/>
    <lineage>
        <taxon>Bacteria</taxon>
        <taxon>Bacillati</taxon>
        <taxon>Bacillota</taxon>
        <taxon>Bacilli</taxon>
        <taxon>Lactobacillales</taxon>
        <taxon>Lactobacillaceae</taxon>
        <taxon>Limosilactobacillus</taxon>
    </lineage>
</organism>